<dbReference type="PROSITE" id="PS51918">
    <property type="entry name" value="RADICAL_SAM"/>
    <property type="match status" value="1"/>
</dbReference>
<sequence>MKVLLAVPPGIEKLELYKVLGLRAPPLGLAWIAAVLEQGGHDVKIVDSPTLGLDMASFMNEVKTWHPDVVGLTAMTPTIYKAYDAVKAIKEYDADLPVIMGGPHSTFMYEESLGSGVDVVVRGEGELTTLELINAIERNGLDPAALKKVEGIAFMDGGKPVMTRDRPIVRNLDDLPPPARHLLPMDRYTLFGKPIRIIHAMASRGCPYGCSFCSTSYFWGRMIRYRSAKNVVDELEDAMARYKTNVIAFTDDEFTLGRKFVNEFLREIDERGLDISFSCGSRVDTIDKEMMLALQRRGCSALYFGVESGSQESINRIGKRITLDRAVKVFQWAKEVKISHVGSFVVGFPWETVDDMKNTVKFAIKLKPTYAQFTVATPYPGTPLYAEAEGEGLIEDRNWEHYTTLTAVMRGYRFTKEQAQKALQWAYIRYYARLGFLLSEMLHGRLSTIVTAIRNALVPWFNEQLLHREPPQ</sequence>
<dbReference type="Proteomes" id="UP000610960">
    <property type="component" value="Unassembled WGS sequence"/>
</dbReference>
<dbReference type="CDD" id="cd02068">
    <property type="entry name" value="radical_SAM_B12_BD"/>
    <property type="match status" value="1"/>
</dbReference>
<dbReference type="Pfam" id="PF02310">
    <property type="entry name" value="B12-binding"/>
    <property type="match status" value="1"/>
</dbReference>
<dbReference type="AlphaFoldDB" id="A0A830GTX3"/>
<evidence type="ECO:0000256" key="4">
    <source>
        <dbReference type="ARBA" id="ARBA00022691"/>
    </source>
</evidence>
<dbReference type="InterPro" id="IPR007197">
    <property type="entry name" value="rSAM"/>
</dbReference>
<keyword evidence="12" id="KW-1185">Reference proteome</keyword>
<dbReference type="Pfam" id="PF04055">
    <property type="entry name" value="Radical_SAM"/>
    <property type="match status" value="1"/>
</dbReference>
<proteinExistence type="predicted"/>
<dbReference type="GO" id="GO:0031419">
    <property type="term" value="F:cobalamin binding"/>
    <property type="evidence" value="ECO:0007669"/>
    <property type="project" value="InterPro"/>
</dbReference>
<evidence type="ECO:0000256" key="6">
    <source>
        <dbReference type="ARBA" id="ARBA00023004"/>
    </source>
</evidence>
<dbReference type="SUPFAM" id="SSF102114">
    <property type="entry name" value="Radical SAM enzymes"/>
    <property type="match status" value="1"/>
</dbReference>
<dbReference type="RefSeq" id="WP_188595678.1">
    <property type="nucleotide sequence ID" value="NZ_BMNL01000001.1"/>
</dbReference>
<dbReference type="CDD" id="cd01335">
    <property type="entry name" value="Radical_SAM"/>
    <property type="match status" value="1"/>
</dbReference>
<feature type="coiled-coil region" evidence="8">
    <location>
        <begin position="225"/>
        <end position="252"/>
    </location>
</feature>
<dbReference type="Gene3D" id="3.40.50.280">
    <property type="entry name" value="Cobalamin-binding domain"/>
    <property type="match status" value="1"/>
</dbReference>
<gene>
    <name evidence="11" type="ORF">GCM10007981_02770</name>
</gene>
<evidence type="ECO:0000256" key="7">
    <source>
        <dbReference type="ARBA" id="ARBA00023014"/>
    </source>
</evidence>
<dbReference type="SFLD" id="SFLDS00029">
    <property type="entry name" value="Radical_SAM"/>
    <property type="match status" value="1"/>
</dbReference>
<dbReference type="InterPro" id="IPR051198">
    <property type="entry name" value="BchE-like"/>
</dbReference>
<accession>A0A830GTX3</accession>
<dbReference type="InterPro" id="IPR036724">
    <property type="entry name" value="Cobalamin-bd_sf"/>
</dbReference>
<evidence type="ECO:0000313" key="11">
    <source>
        <dbReference type="EMBL" id="GGP19368.1"/>
    </source>
</evidence>
<keyword evidence="8" id="KW-0175">Coiled coil</keyword>
<dbReference type="GO" id="GO:0051539">
    <property type="term" value="F:4 iron, 4 sulfur cluster binding"/>
    <property type="evidence" value="ECO:0007669"/>
    <property type="project" value="UniProtKB-KW"/>
</dbReference>
<comment type="caution">
    <text evidence="11">The sequence shown here is derived from an EMBL/GenBank/DDBJ whole genome shotgun (WGS) entry which is preliminary data.</text>
</comment>
<dbReference type="GO" id="GO:0046872">
    <property type="term" value="F:metal ion binding"/>
    <property type="evidence" value="ECO:0007669"/>
    <property type="project" value="UniProtKB-KW"/>
</dbReference>
<dbReference type="InterPro" id="IPR006158">
    <property type="entry name" value="Cobalamin-bd"/>
</dbReference>
<evidence type="ECO:0000259" key="10">
    <source>
        <dbReference type="PROSITE" id="PS51918"/>
    </source>
</evidence>
<feature type="domain" description="Radical SAM core" evidence="10">
    <location>
        <begin position="190"/>
        <end position="415"/>
    </location>
</feature>
<dbReference type="OrthoDB" id="358785at2157"/>
<feature type="domain" description="B12-binding" evidence="9">
    <location>
        <begin position="12"/>
        <end position="143"/>
    </location>
</feature>
<keyword evidence="7" id="KW-0411">Iron-sulfur</keyword>
<dbReference type="PROSITE" id="PS51332">
    <property type="entry name" value="B12_BINDING"/>
    <property type="match status" value="1"/>
</dbReference>
<evidence type="ECO:0000256" key="3">
    <source>
        <dbReference type="ARBA" id="ARBA00022679"/>
    </source>
</evidence>
<dbReference type="Gene3D" id="3.80.30.20">
    <property type="entry name" value="tm_1862 like domain"/>
    <property type="match status" value="1"/>
</dbReference>
<dbReference type="InterPro" id="IPR034466">
    <property type="entry name" value="Methyltransferase_Class_B"/>
</dbReference>
<dbReference type="InterPro" id="IPR023404">
    <property type="entry name" value="rSAM_horseshoe"/>
</dbReference>
<evidence type="ECO:0000256" key="8">
    <source>
        <dbReference type="SAM" id="Coils"/>
    </source>
</evidence>
<evidence type="ECO:0000256" key="5">
    <source>
        <dbReference type="ARBA" id="ARBA00022723"/>
    </source>
</evidence>
<evidence type="ECO:0000256" key="1">
    <source>
        <dbReference type="ARBA" id="ARBA00001966"/>
    </source>
</evidence>
<reference evidence="11" key="2">
    <citation type="submission" date="2020-09" db="EMBL/GenBank/DDBJ databases">
        <authorList>
            <person name="Sun Q."/>
            <person name="Ohkuma M."/>
        </authorList>
    </citation>
    <scope>NUCLEOTIDE SEQUENCE</scope>
    <source>
        <strain evidence="11">JCM 10088</strain>
    </source>
</reference>
<keyword evidence="6" id="KW-0408">Iron</keyword>
<dbReference type="EMBL" id="BMNL01000001">
    <property type="protein sequence ID" value="GGP19368.1"/>
    <property type="molecule type" value="Genomic_DNA"/>
</dbReference>
<evidence type="ECO:0000259" key="9">
    <source>
        <dbReference type="PROSITE" id="PS51332"/>
    </source>
</evidence>
<evidence type="ECO:0000313" key="12">
    <source>
        <dbReference type="Proteomes" id="UP000610960"/>
    </source>
</evidence>
<comment type="cofactor">
    <cofactor evidence="1">
        <name>[4Fe-4S] cluster</name>
        <dbReference type="ChEBI" id="CHEBI:49883"/>
    </cofactor>
</comment>
<keyword evidence="5" id="KW-0479">Metal-binding</keyword>
<reference evidence="11" key="1">
    <citation type="journal article" date="2014" name="Int. J. Syst. Evol. Microbiol.">
        <title>Complete genome sequence of Corynebacterium casei LMG S-19264T (=DSM 44701T), isolated from a smear-ripened cheese.</title>
        <authorList>
            <consortium name="US DOE Joint Genome Institute (JGI-PGF)"/>
            <person name="Walter F."/>
            <person name="Albersmeier A."/>
            <person name="Kalinowski J."/>
            <person name="Ruckert C."/>
        </authorList>
    </citation>
    <scope>NUCLEOTIDE SEQUENCE</scope>
    <source>
        <strain evidence="11">JCM 10088</strain>
    </source>
</reference>
<dbReference type="InterPro" id="IPR006638">
    <property type="entry name" value="Elp3/MiaA/NifB-like_rSAM"/>
</dbReference>
<dbReference type="SMART" id="SM00729">
    <property type="entry name" value="Elp3"/>
    <property type="match status" value="1"/>
</dbReference>
<dbReference type="PANTHER" id="PTHR43409:SF7">
    <property type="entry name" value="BLL1977 PROTEIN"/>
    <property type="match status" value="1"/>
</dbReference>
<dbReference type="GO" id="GO:0003824">
    <property type="term" value="F:catalytic activity"/>
    <property type="evidence" value="ECO:0007669"/>
    <property type="project" value="InterPro"/>
</dbReference>
<keyword evidence="4" id="KW-0949">S-adenosyl-L-methionine</keyword>
<dbReference type="InterPro" id="IPR058240">
    <property type="entry name" value="rSAM_sf"/>
</dbReference>
<keyword evidence="3" id="KW-0808">Transferase</keyword>
<protein>
    <submittedName>
        <fullName evidence="11">B12-binding domain-containing radical SAM protein</fullName>
    </submittedName>
</protein>
<dbReference type="SFLD" id="SFLDG01082">
    <property type="entry name" value="B12-binding_domain_containing"/>
    <property type="match status" value="1"/>
</dbReference>
<name>A0A830GTX3_9CREN</name>
<dbReference type="SFLD" id="SFLDG01123">
    <property type="entry name" value="methyltransferase_(Class_B)"/>
    <property type="match status" value="1"/>
</dbReference>
<dbReference type="SUPFAM" id="SSF52242">
    <property type="entry name" value="Cobalamin (vitamin B12)-binding domain"/>
    <property type="match status" value="1"/>
</dbReference>
<evidence type="ECO:0000256" key="2">
    <source>
        <dbReference type="ARBA" id="ARBA00022603"/>
    </source>
</evidence>
<keyword evidence="2" id="KW-0489">Methyltransferase</keyword>
<organism evidence="11 12">
    <name type="scientific">Thermocladium modestius</name>
    <dbReference type="NCBI Taxonomy" id="62609"/>
    <lineage>
        <taxon>Archaea</taxon>
        <taxon>Thermoproteota</taxon>
        <taxon>Thermoprotei</taxon>
        <taxon>Thermoproteales</taxon>
        <taxon>Thermoproteaceae</taxon>
        <taxon>Thermocladium</taxon>
    </lineage>
</organism>
<dbReference type="PANTHER" id="PTHR43409">
    <property type="entry name" value="ANAEROBIC MAGNESIUM-PROTOPORPHYRIN IX MONOMETHYL ESTER CYCLASE-RELATED"/>
    <property type="match status" value="1"/>
</dbReference>